<dbReference type="InterPro" id="IPR056913">
    <property type="entry name" value="TRAPPC10/Trs130_N"/>
</dbReference>
<feature type="compositionally biased region" description="Basic and acidic residues" evidence="4">
    <location>
        <begin position="454"/>
        <end position="471"/>
    </location>
</feature>
<sequence length="1350" mass="147168">MAFLYTPEQYNAPDVNEKLIVSVEDTWNFWPLIKDAFESRAPFKRATLNNKTKNPVALEKLLVEFITSTDSRLRSRPEGQRTPFWFRHPYCHLIVVTCEDSDEYKAAVRPRLRSMVASEYREWLILYVVKSTVTDAAIKAAKRVYARLEDDFNTKKRERCCKLDLFTADAAAWEEIEAKIVECIRYTLDTRVQYYEEEVKKLSENRFLPGWNFVGFHMVKESLAFMFEMAQLREDALREYDELEQCFLEVALSNEGKGRPREFGGTDTGDDRAALLQRDRKPFRTFVLEDSVKEFDYRQYVFARQATLLFALGRPGEVADRGLTFVQALSRSLGKQERQLPFCFRESWVFTACMTLVKATTERHQARTHANAAATEQNLYRLQADLYSYARTKLIRLADVVGRRSGVEISPCNSAALSMSPWPRPAVWPSLPADGEARAAVREQENVAEASADAARREESRGATTSGRKDLALAPNALAPEANRRRAAGQPDPGGGNAPRPLGPIMTLAQVQVAAEAHLLKTLSHDGLRKALSSRQAFEELYLELTRAAADNYHRSSRRRHGVVMDGEVAAVYYKRGNLDSAVKLYEKLCALYAAERWNGLLASVLPRLSECQRQLGDVAGYLGSCMRLLALEDGLLTQDERLQLQREFARVARSGLQDPVSLDISSLLTFATKGGPPLDFCEGDPGSIDITIWSGFPEGFALDSLSLTLQATSASASDEAKVVKSTEPPVLNPGKNVVPIAISPQRQGTYVLQALTGLLGRVRLRTHTHCSTSAAGSKGGSPDSDQHLSSEKPLRPALHVAAARPLVEVGAVVASGLLLGEVQWAGVLVKALDYSLQGALLRLSVGNGLVLEEPQMAHLELVAQCTDGSALPEADAEGTAASVVTGENGSVPNGTPVNTSDGTGGAGSNPRGKLVEMRNGAIALPDWASETPTIVWVRVRGFKLADEQSTNPNILAYTPTPSPSPAPTKAHNTPLGTPPRGSTLPPTPPNGTPDTGGRKTGYANPPQQQRLSKWVDEQSERAEAEGGIRMLSVKLEFGAGRGREFQKALSLHFAEPFAAADRVVSKSNDGTMLLQVVLRSQLEATVTVTSARLELQSNFVPAQADQSPSSIDTAWLLPLTVHAGSEGALLFTVKPAPATVTAPEPVTTNGDGTKRLSISVPSKASSMLVLEYTVQGDRRYGAHSPVEGQKSATPSTFRHSFVLQMPVLEKRLAVGLLPLSGVVTVGRALVLQWRVERLVGGEKRLVTGEGEDGETDGEAEELSYEIKAGQEQWMIAGRRKGRLTLERRKGAFLVVSMACVPIVTGHVHPPALKLPGISRGHISHSPAGPHLVCVLPPATSSAFCAMKSS</sequence>
<dbReference type="PANTHER" id="PTHR13251">
    <property type="entry name" value="EPILEPSY HOLOPROSENCEPHALY CANDIDATE 1/TMEM1"/>
    <property type="match status" value="1"/>
</dbReference>
<feature type="compositionally biased region" description="Basic and acidic residues" evidence="4">
    <location>
        <begin position="435"/>
        <end position="445"/>
    </location>
</feature>
<evidence type="ECO:0000256" key="1">
    <source>
        <dbReference type="ARBA" id="ARBA00004555"/>
    </source>
</evidence>
<protein>
    <submittedName>
        <fullName evidence="8">Putative transmembrane protei</fullName>
    </submittedName>
</protein>
<feature type="domain" description="TRAPPC10/Trs130 C-terminal" evidence="6">
    <location>
        <begin position="1255"/>
        <end position="1315"/>
    </location>
</feature>
<feature type="compositionally biased region" description="Low complexity" evidence="4">
    <location>
        <begin position="472"/>
        <end position="481"/>
    </location>
</feature>
<accession>A0A1Y1HPI2</accession>
<gene>
    <name evidence="8" type="ORF">KFL_000200330</name>
</gene>
<evidence type="ECO:0000256" key="2">
    <source>
        <dbReference type="ARBA" id="ARBA00022448"/>
    </source>
</evidence>
<dbReference type="InterPro" id="IPR022233">
    <property type="entry name" value="TRAPPC10/Trs130_C"/>
</dbReference>
<reference evidence="8 9" key="1">
    <citation type="journal article" date="2014" name="Nat. Commun.">
        <title>Klebsormidium flaccidum genome reveals primary factors for plant terrestrial adaptation.</title>
        <authorList>
            <person name="Hori K."/>
            <person name="Maruyama F."/>
            <person name="Fujisawa T."/>
            <person name="Togashi T."/>
            <person name="Yamamoto N."/>
            <person name="Seo M."/>
            <person name="Sato S."/>
            <person name="Yamada T."/>
            <person name="Mori H."/>
            <person name="Tajima N."/>
            <person name="Moriyama T."/>
            <person name="Ikeuchi M."/>
            <person name="Watanabe M."/>
            <person name="Wada H."/>
            <person name="Kobayashi K."/>
            <person name="Saito M."/>
            <person name="Masuda T."/>
            <person name="Sasaki-Sekimoto Y."/>
            <person name="Mashiguchi K."/>
            <person name="Awai K."/>
            <person name="Shimojima M."/>
            <person name="Masuda S."/>
            <person name="Iwai M."/>
            <person name="Nobusawa T."/>
            <person name="Narise T."/>
            <person name="Kondo S."/>
            <person name="Saito H."/>
            <person name="Sato R."/>
            <person name="Murakawa M."/>
            <person name="Ihara Y."/>
            <person name="Oshima-Yamada Y."/>
            <person name="Ohtaka K."/>
            <person name="Satoh M."/>
            <person name="Sonobe K."/>
            <person name="Ishii M."/>
            <person name="Ohtani R."/>
            <person name="Kanamori-Sato M."/>
            <person name="Honoki R."/>
            <person name="Miyazaki D."/>
            <person name="Mochizuki H."/>
            <person name="Umetsu J."/>
            <person name="Higashi K."/>
            <person name="Shibata D."/>
            <person name="Kamiya Y."/>
            <person name="Sato N."/>
            <person name="Nakamura Y."/>
            <person name="Tabata S."/>
            <person name="Ida S."/>
            <person name="Kurokawa K."/>
            <person name="Ohta H."/>
        </authorList>
    </citation>
    <scope>NUCLEOTIDE SEQUENCE [LARGE SCALE GENOMIC DNA]</scope>
    <source>
        <strain evidence="8 9">NIES-2285</strain>
    </source>
</reference>
<feature type="region of interest" description="Disordered" evidence="4">
    <location>
        <begin position="953"/>
        <end position="1021"/>
    </location>
</feature>
<dbReference type="OMA" id="FFKHENY"/>
<feature type="domain" description="Trafficking protein particle complex subunit 11" evidence="5">
    <location>
        <begin position="525"/>
        <end position="631"/>
    </location>
</feature>
<evidence type="ECO:0000313" key="9">
    <source>
        <dbReference type="Proteomes" id="UP000054558"/>
    </source>
</evidence>
<dbReference type="InterPro" id="IPR021773">
    <property type="entry name" value="TPC11"/>
</dbReference>
<feature type="compositionally biased region" description="Low complexity" evidence="4">
    <location>
        <begin position="974"/>
        <end position="985"/>
    </location>
</feature>
<keyword evidence="8" id="KW-0812">Transmembrane</keyword>
<keyword evidence="9" id="KW-1185">Reference proteome</keyword>
<dbReference type="Pfam" id="PF12584">
    <property type="entry name" value="TRAPPC10"/>
    <property type="match status" value="1"/>
</dbReference>
<evidence type="ECO:0000313" key="8">
    <source>
        <dbReference type="EMBL" id="GAQ78881.1"/>
    </source>
</evidence>
<keyword evidence="2" id="KW-0813">Transport</keyword>
<dbReference type="EMBL" id="DF236969">
    <property type="protein sequence ID" value="GAQ78881.1"/>
    <property type="molecule type" value="Genomic_DNA"/>
</dbReference>
<dbReference type="Proteomes" id="UP000054558">
    <property type="component" value="Unassembled WGS sequence"/>
</dbReference>
<comment type="subcellular location">
    <subcellularLocation>
        <location evidence="1">Golgi apparatus</location>
    </subcellularLocation>
</comment>
<evidence type="ECO:0000256" key="3">
    <source>
        <dbReference type="ARBA" id="ARBA00023034"/>
    </source>
</evidence>
<dbReference type="OrthoDB" id="10256906at2759"/>
<dbReference type="Pfam" id="PF11817">
    <property type="entry name" value="Foie-gras_1"/>
    <property type="match status" value="1"/>
</dbReference>
<keyword evidence="3" id="KW-0333">Golgi apparatus</keyword>
<feature type="domain" description="TRAPPC10/Trs130 N-terminal" evidence="7">
    <location>
        <begin position="16"/>
        <end position="319"/>
    </location>
</feature>
<keyword evidence="8" id="KW-0472">Membrane</keyword>
<dbReference type="GO" id="GO:0034498">
    <property type="term" value="P:early endosome to Golgi transport"/>
    <property type="evidence" value="ECO:0000318"/>
    <property type="project" value="GO_Central"/>
</dbReference>
<dbReference type="STRING" id="105231.A0A1Y1HPI2"/>
<name>A0A1Y1HPI2_KLENI</name>
<dbReference type="PANTHER" id="PTHR13251:SF3">
    <property type="entry name" value="TRAFFICKING PROTEIN PARTICLE COMPLEX SUBUNIT 10"/>
    <property type="match status" value="1"/>
</dbReference>
<organism evidence="8 9">
    <name type="scientific">Klebsormidium nitens</name>
    <name type="common">Green alga</name>
    <name type="synonym">Ulothrix nitens</name>
    <dbReference type="NCBI Taxonomy" id="105231"/>
    <lineage>
        <taxon>Eukaryota</taxon>
        <taxon>Viridiplantae</taxon>
        <taxon>Streptophyta</taxon>
        <taxon>Klebsormidiophyceae</taxon>
        <taxon>Klebsormidiales</taxon>
        <taxon>Klebsormidiaceae</taxon>
        <taxon>Klebsormidium</taxon>
    </lineage>
</organism>
<dbReference type="GO" id="GO:1990071">
    <property type="term" value="C:TRAPPII protein complex"/>
    <property type="evidence" value="ECO:0000318"/>
    <property type="project" value="GO_Central"/>
</dbReference>
<dbReference type="GO" id="GO:0005829">
    <property type="term" value="C:cytosol"/>
    <property type="evidence" value="ECO:0007669"/>
    <property type="project" value="GOC"/>
</dbReference>
<evidence type="ECO:0000259" key="7">
    <source>
        <dbReference type="Pfam" id="PF23036"/>
    </source>
</evidence>
<feature type="region of interest" description="Disordered" evidence="4">
    <location>
        <begin position="771"/>
        <end position="791"/>
    </location>
</feature>
<dbReference type="InterPro" id="IPR045126">
    <property type="entry name" value="TRAPPC10/Trs130"/>
</dbReference>
<feature type="region of interest" description="Disordered" evidence="4">
    <location>
        <begin position="435"/>
        <end position="503"/>
    </location>
</feature>
<evidence type="ECO:0000259" key="5">
    <source>
        <dbReference type="Pfam" id="PF11817"/>
    </source>
</evidence>
<feature type="compositionally biased region" description="Polar residues" evidence="4">
    <location>
        <begin position="886"/>
        <end position="902"/>
    </location>
</feature>
<evidence type="ECO:0000256" key="4">
    <source>
        <dbReference type="SAM" id="MobiDB-lite"/>
    </source>
</evidence>
<evidence type="ECO:0000259" key="6">
    <source>
        <dbReference type="Pfam" id="PF12584"/>
    </source>
</evidence>
<feature type="region of interest" description="Disordered" evidence="4">
    <location>
        <begin position="884"/>
        <end position="914"/>
    </location>
</feature>
<dbReference type="Pfam" id="PF23036">
    <property type="entry name" value="TRAPPC10_1st"/>
    <property type="match status" value="1"/>
</dbReference>
<proteinExistence type="predicted"/>
<dbReference type="GO" id="GO:0006891">
    <property type="term" value="P:intra-Golgi vesicle-mediated transport"/>
    <property type="evidence" value="ECO:0000318"/>
    <property type="project" value="GO_Central"/>
</dbReference>